<dbReference type="Pfam" id="PF12704">
    <property type="entry name" value="MacB_PCD"/>
    <property type="match status" value="2"/>
</dbReference>
<keyword evidence="5 7" id="KW-0472">Membrane</keyword>
<feature type="transmembrane region" description="Helical" evidence="7">
    <location>
        <begin position="360"/>
        <end position="381"/>
    </location>
</feature>
<evidence type="ECO:0000259" key="9">
    <source>
        <dbReference type="Pfam" id="PF12704"/>
    </source>
</evidence>
<dbReference type="PANTHER" id="PTHR30572:SF4">
    <property type="entry name" value="ABC TRANSPORTER PERMEASE YTRF"/>
    <property type="match status" value="1"/>
</dbReference>
<feature type="domain" description="ABC3 transporter permease C-terminal" evidence="8">
    <location>
        <begin position="363"/>
        <end position="482"/>
    </location>
</feature>
<dbReference type="InterPro" id="IPR050250">
    <property type="entry name" value="Macrolide_Exporter_MacB"/>
</dbReference>
<accession>W0RC79</accession>
<keyword evidence="2" id="KW-1003">Cell membrane</keyword>
<dbReference type="NCBIfam" id="NF038403">
    <property type="entry name" value="perm_prefix_1"/>
    <property type="match status" value="1"/>
</dbReference>
<keyword evidence="3 7" id="KW-0812">Transmembrane</keyword>
<gene>
    <name evidence="10" type="ORF">J421_0393</name>
</gene>
<dbReference type="KEGG" id="gba:J421_0393"/>
<dbReference type="InterPro" id="IPR017800">
    <property type="entry name" value="ADOP"/>
</dbReference>
<sequence length="890" mass="95044">MPTPKPPLWRRYLRFWGANPAQDLDDEFRFHLDTEIEELVAAGMSPERARAAALAKFGDVEAARADCRASDERREARAQRAASLDVLRQDVKHTWRSFRRRPRFLAAAVLTLAIGIGANTAIFSVVNGVLLSDPGYRDPDRLVLLWQTARDVPQIAVSYQDFLDWQQRTRSFEGGGAGLAAVNGYESFTLTGVAEPERLSGALTTGNMFRVLGVSAAHGRTLTPADEAAGAEPVAVLTDKFWRRRFAGDERVVGRTILLDGRSYTIVGVMPPSFRFGGVDVWVPIGQFAHEERFASRSNHPGLTGIGRLRPGVTLDAMNADLARVSAQIHKEHPETDGIGAAGTSLEEITVGGVRPALRMLWAAVGLVLLIACANVANLMLGRVAERRHDFALRAAIGAGRRRLVRQALTESVVLALLGGALGVALAWAGVKLLLALEPANLPRLSAIRVDGVVLAFALGVSLVTGLLFGVVPARMLARSDPIGTLREAGRGAVGTGRRRGLAAGLTVTEVALALVLLVGAGLLLRSFAKLTGVAPGFDPRHVVAGLVELPKARYPDDASRRRAFDELLRRAAAVPGVEVAALGSDLPVNSGWQTTVTFEGVTFREGNPPLLDATLASTGFFRALRVKLLEGRTFEPADDASHPRVAVVSARVARRVFGASSAVGRRIKQGPRESDAPWITIVGVVDDVRNDGLATEPRGTLYFPFDQSPGSSSWVIVRTTLPAGRVVPALRRELAAIDRDLPLSEVQTLEDALSRTVSQPRFSMLMLTIFAGAALLLAAVGLYGVIATGVAQRQREISVRIALGARPRSVVRWVVGQSLRLTVVGIAIGAAAAYASGRVLASLLYEVRPTDPPVFVAVAVLLAAVAVVAALVPAMRAARTDPAAVIRET</sequence>
<dbReference type="STRING" id="861299.J421_0393"/>
<feature type="transmembrane region" description="Helical" evidence="7">
    <location>
        <begin position="104"/>
        <end position="126"/>
    </location>
</feature>
<evidence type="ECO:0000313" key="10">
    <source>
        <dbReference type="EMBL" id="AHG87930.1"/>
    </source>
</evidence>
<feature type="transmembrane region" description="Helical" evidence="7">
    <location>
        <begin position="765"/>
        <end position="791"/>
    </location>
</feature>
<protein>
    <submittedName>
        <fullName evidence="10">Permease</fullName>
    </submittedName>
</protein>
<evidence type="ECO:0000256" key="4">
    <source>
        <dbReference type="ARBA" id="ARBA00022989"/>
    </source>
</evidence>
<feature type="domain" description="MacB-like periplasmic core" evidence="9">
    <location>
        <begin position="572"/>
        <end position="736"/>
    </location>
</feature>
<organism evidence="10 11">
    <name type="scientific">Gemmatirosa kalamazoonensis</name>
    <dbReference type="NCBI Taxonomy" id="861299"/>
    <lineage>
        <taxon>Bacteria</taxon>
        <taxon>Pseudomonadati</taxon>
        <taxon>Gemmatimonadota</taxon>
        <taxon>Gemmatimonadia</taxon>
        <taxon>Gemmatimonadales</taxon>
        <taxon>Gemmatimonadaceae</taxon>
        <taxon>Gemmatirosa</taxon>
    </lineage>
</organism>
<evidence type="ECO:0000256" key="7">
    <source>
        <dbReference type="SAM" id="Phobius"/>
    </source>
</evidence>
<keyword evidence="11" id="KW-1185">Reference proteome</keyword>
<feature type="transmembrane region" description="Helical" evidence="7">
    <location>
        <begin position="455"/>
        <end position="478"/>
    </location>
</feature>
<dbReference type="OrthoDB" id="8735006at2"/>
<dbReference type="InterPro" id="IPR025857">
    <property type="entry name" value="MacB_PCD"/>
</dbReference>
<comment type="similarity">
    <text evidence="6">Belongs to the ABC-4 integral membrane protein family.</text>
</comment>
<dbReference type="Pfam" id="PF02687">
    <property type="entry name" value="FtsX"/>
    <property type="match status" value="2"/>
</dbReference>
<reference evidence="10 11" key="1">
    <citation type="journal article" date="2014" name="Genome Announc.">
        <title>Genome Sequence and Methylome of Soil Bacterium Gemmatirosa kalamazoonensis KBS708T, a Member of the Rarely Cultivated Gemmatimonadetes Phylum.</title>
        <authorList>
            <person name="Debruyn J.M."/>
            <person name="Radosevich M."/>
            <person name="Wommack K.E."/>
            <person name="Polson S.W."/>
            <person name="Hauser L.J."/>
            <person name="Fawaz M.N."/>
            <person name="Korlach J."/>
            <person name="Tsai Y.C."/>
        </authorList>
    </citation>
    <scope>NUCLEOTIDE SEQUENCE [LARGE SCALE GENOMIC DNA]</scope>
    <source>
        <strain evidence="10 11">KBS708</strain>
    </source>
</reference>
<dbReference type="NCBIfam" id="TIGR03434">
    <property type="entry name" value="ADOP"/>
    <property type="match status" value="1"/>
</dbReference>
<feature type="transmembrane region" description="Helical" evidence="7">
    <location>
        <begin position="501"/>
        <end position="525"/>
    </location>
</feature>
<dbReference type="InParanoid" id="W0RC79"/>
<evidence type="ECO:0000256" key="5">
    <source>
        <dbReference type="ARBA" id="ARBA00023136"/>
    </source>
</evidence>
<proteinExistence type="inferred from homology"/>
<dbReference type="GO" id="GO:0022857">
    <property type="term" value="F:transmembrane transporter activity"/>
    <property type="evidence" value="ECO:0007669"/>
    <property type="project" value="TreeGrafter"/>
</dbReference>
<name>W0RC79_9BACT</name>
<dbReference type="AlphaFoldDB" id="W0RC79"/>
<evidence type="ECO:0000256" key="1">
    <source>
        <dbReference type="ARBA" id="ARBA00004651"/>
    </source>
</evidence>
<dbReference type="RefSeq" id="WP_025409482.1">
    <property type="nucleotide sequence ID" value="NZ_CP007128.1"/>
</dbReference>
<evidence type="ECO:0000256" key="2">
    <source>
        <dbReference type="ARBA" id="ARBA00022475"/>
    </source>
</evidence>
<keyword evidence="4 7" id="KW-1133">Transmembrane helix</keyword>
<evidence type="ECO:0000256" key="3">
    <source>
        <dbReference type="ARBA" id="ARBA00022692"/>
    </source>
</evidence>
<comment type="subcellular location">
    <subcellularLocation>
        <location evidence="1">Cell membrane</location>
        <topology evidence="1">Multi-pass membrane protein</topology>
    </subcellularLocation>
</comment>
<dbReference type="InterPro" id="IPR003838">
    <property type="entry name" value="ABC3_permease_C"/>
</dbReference>
<feature type="domain" description="ABC3 transporter permease C-terminal" evidence="8">
    <location>
        <begin position="770"/>
        <end position="883"/>
    </location>
</feature>
<dbReference type="EMBL" id="CP007128">
    <property type="protein sequence ID" value="AHG87930.1"/>
    <property type="molecule type" value="Genomic_DNA"/>
</dbReference>
<feature type="transmembrane region" description="Helical" evidence="7">
    <location>
        <begin position="811"/>
        <end position="835"/>
    </location>
</feature>
<dbReference type="HOGENOM" id="CLU_009433_1_0_0"/>
<evidence type="ECO:0000256" key="6">
    <source>
        <dbReference type="ARBA" id="ARBA00038076"/>
    </source>
</evidence>
<dbReference type="PANTHER" id="PTHR30572">
    <property type="entry name" value="MEMBRANE COMPONENT OF TRANSPORTER-RELATED"/>
    <property type="match status" value="1"/>
</dbReference>
<dbReference type="Proteomes" id="UP000019151">
    <property type="component" value="Chromosome"/>
</dbReference>
<dbReference type="GO" id="GO:0005886">
    <property type="term" value="C:plasma membrane"/>
    <property type="evidence" value="ECO:0007669"/>
    <property type="project" value="UniProtKB-SubCell"/>
</dbReference>
<feature type="transmembrane region" description="Helical" evidence="7">
    <location>
        <begin position="855"/>
        <end position="873"/>
    </location>
</feature>
<dbReference type="InterPro" id="IPR047928">
    <property type="entry name" value="Perm_prefix_1"/>
</dbReference>
<feature type="transmembrane region" description="Helical" evidence="7">
    <location>
        <begin position="412"/>
        <end position="435"/>
    </location>
</feature>
<evidence type="ECO:0000259" key="8">
    <source>
        <dbReference type="Pfam" id="PF02687"/>
    </source>
</evidence>
<feature type="domain" description="MacB-like periplasmic core" evidence="9">
    <location>
        <begin position="106"/>
        <end position="324"/>
    </location>
</feature>
<dbReference type="eggNOG" id="COG0577">
    <property type="taxonomic scope" value="Bacteria"/>
</dbReference>
<evidence type="ECO:0000313" key="11">
    <source>
        <dbReference type="Proteomes" id="UP000019151"/>
    </source>
</evidence>